<sequence length="24" mass="2842">MNNQATEREGKTRQPKNNNRIIKT</sequence>
<reference evidence="2" key="1">
    <citation type="submission" date="2014-11" db="EMBL/GenBank/DDBJ databases">
        <authorList>
            <person name="Amaro Gonzalez C."/>
        </authorList>
    </citation>
    <scope>NUCLEOTIDE SEQUENCE</scope>
</reference>
<evidence type="ECO:0000256" key="1">
    <source>
        <dbReference type="SAM" id="MobiDB-lite"/>
    </source>
</evidence>
<dbReference type="EMBL" id="GBXM01060576">
    <property type="protein sequence ID" value="JAH48001.1"/>
    <property type="molecule type" value="Transcribed_RNA"/>
</dbReference>
<proteinExistence type="predicted"/>
<accession>A0A0E9T2X4</accession>
<name>A0A0E9T2X4_ANGAN</name>
<evidence type="ECO:0000313" key="2">
    <source>
        <dbReference type="EMBL" id="JAH48001.1"/>
    </source>
</evidence>
<feature type="compositionally biased region" description="Polar residues" evidence="1">
    <location>
        <begin position="15"/>
        <end position="24"/>
    </location>
</feature>
<reference evidence="2" key="2">
    <citation type="journal article" date="2015" name="Fish Shellfish Immunol.">
        <title>Early steps in the European eel (Anguilla anguilla)-Vibrio vulnificus interaction in the gills: Role of the RtxA13 toxin.</title>
        <authorList>
            <person name="Callol A."/>
            <person name="Pajuelo D."/>
            <person name="Ebbesson L."/>
            <person name="Teles M."/>
            <person name="MacKenzie S."/>
            <person name="Amaro C."/>
        </authorList>
    </citation>
    <scope>NUCLEOTIDE SEQUENCE</scope>
</reference>
<protein>
    <submittedName>
        <fullName evidence="2">Uncharacterized protein</fullName>
    </submittedName>
</protein>
<organism evidence="2">
    <name type="scientific">Anguilla anguilla</name>
    <name type="common">European freshwater eel</name>
    <name type="synonym">Muraena anguilla</name>
    <dbReference type="NCBI Taxonomy" id="7936"/>
    <lineage>
        <taxon>Eukaryota</taxon>
        <taxon>Metazoa</taxon>
        <taxon>Chordata</taxon>
        <taxon>Craniata</taxon>
        <taxon>Vertebrata</taxon>
        <taxon>Euteleostomi</taxon>
        <taxon>Actinopterygii</taxon>
        <taxon>Neopterygii</taxon>
        <taxon>Teleostei</taxon>
        <taxon>Anguilliformes</taxon>
        <taxon>Anguillidae</taxon>
        <taxon>Anguilla</taxon>
    </lineage>
</organism>
<dbReference type="AlphaFoldDB" id="A0A0E9T2X4"/>
<feature type="compositionally biased region" description="Basic and acidic residues" evidence="1">
    <location>
        <begin position="1"/>
        <end position="12"/>
    </location>
</feature>
<feature type="region of interest" description="Disordered" evidence="1">
    <location>
        <begin position="1"/>
        <end position="24"/>
    </location>
</feature>